<sequence>MSRLSLVNRVGLSVRAGHAAALACLVLLAGCLETAPKQATVSTNELSFSEAIVVATDGLVNQTQKLPGFLAKVESKIAKKSVVVDPTIDATSGQQTQTTLLLERRIGERLAARTEGSFDLLPFKSENLAKVQYLLTGTLTRLLDVPGKRSLQINLALVEIKTGQVVAQASALARDDGLNHTPLAIYQDSPVLVKDRVVDAYIGTALTPPGRAANSVYMERVAVASVINEAGTLYNAERYPESLAKYQEARNQAGGEQLRTLNGIYLNFVRLGRTAEAEAAFGQIVAYGLRSNKLDVKLLFNPGSSTEFWADPKVSGAYPMWLRQIAKESAGARVCMAIVGHTSRTGTEQANDTLSLQRAGFIQQRLAAESAGLGQRIKASGMGWRENLVGSGSDNAVDALDRRVEFRVEPCRS</sequence>
<dbReference type="Gene3D" id="3.30.1330.60">
    <property type="entry name" value="OmpA-like domain"/>
    <property type="match status" value="1"/>
</dbReference>
<feature type="chain" id="PRO_5045528536" description="OmpA-like domain-containing protein" evidence="2">
    <location>
        <begin position="20"/>
        <end position="413"/>
    </location>
</feature>
<feature type="signal peptide" evidence="2">
    <location>
        <begin position="1"/>
        <end position="19"/>
    </location>
</feature>
<evidence type="ECO:0000256" key="1">
    <source>
        <dbReference type="PROSITE-ProRule" id="PRU00473"/>
    </source>
</evidence>
<keyword evidence="1" id="KW-0472">Membrane</keyword>
<dbReference type="PROSITE" id="PS51257">
    <property type="entry name" value="PROKAR_LIPOPROTEIN"/>
    <property type="match status" value="1"/>
</dbReference>
<protein>
    <recommendedName>
        <fullName evidence="3">OmpA-like domain-containing protein</fullName>
    </recommendedName>
</protein>
<reference evidence="4 5" key="1">
    <citation type="submission" date="2023-07" db="EMBL/GenBank/DDBJ databases">
        <title>Sorghum-associated microbial communities from plants grown in Nebraska, USA.</title>
        <authorList>
            <person name="Schachtman D."/>
        </authorList>
    </citation>
    <scope>NUCLEOTIDE SEQUENCE [LARGE SCALE GENOMIC DNA]</scope>
    <source>
        <strain evidence="4 5">BE316</strain>
    </source>
</reference>
<dbReference type="Proteomes" id="UP001180825">
    <property type="component" value="Unassembled WGS sequence"/>
</dbReference>
<name>A0ABU2AFP2_9BURK</name>
<dbReference type="PROSITE" id="PS51123">
    <property type="entry name" value="OMPA_2"/>
    <property type="match status" value="1"/>
</dbReference>
<evidence type="ECO:0000313" key="5">
    <source>
        <dbReference type="Proteomes" id="UP001180825"/>
    </source>
</evidence>
<organism evidence="4 5">
    <name type="scientific">Roseateles asaccharophilus</name>
    <dbReference type="NCBI Taxonomy" id="582607"/>
    <lineage>
        <taxon>Bacteria</taxon>
        <taxon>Pseudomonadati</taxon>
        <taxon>Pseudomonadota</taxon>
        <taxon>Betaproteobacteria</taxon>
        <taxon>Burkholderiales</taxon>
        <taxon>Sphaerotilaceae</taxon>
        <taxon>Roseateles</taxon>
    </lineage>
</organism>
<dbReference type="InterPro" id="IPR006665">
    <property type="entry name" value="OmpA-like"/>
</dbReference>
<feature type="domain" description="OmpA-like" evidence="3">
    <location>
        <begin position="287"/>
        <end position="412"/>
    </location>
</feature>
<accession>A0ABU2AFP2</accession>
<keyword evidence="2" id="KW-0732">Signal</keyword>
<keyword evidence="5" id="KW-1185">Reference proteome</keyword>
<dbReference type="EMBL" id="JAVDXV010000013">
    <property type="protein sequence ID" value="MDR7336036.1"/>
    <property type="molecule type" value="Genomic_DNA"/>
</dbReference>
<dbReference type="SUPFAM" id="SSF103088">
    <property type="entry name" value="OmpA-like"/>
    <property type="match status" value="1"/>
</dbReference>
<gene>
    <name evidence="4" type="ORF">J2X21_005206</name>
</gene>
<dbReference type="InterPro" id="IPR036737">
    <property type="entry name" value="OmpA-like_sf"/>
</dbReference>
<proteinExistence type="predicted"/>
<evidence type="ECO:0000313" key="4">
    <source>
        <dbReference type="EMBL" id="MDR7336036.1"/>
    </source>
</evidence>
<dbReference type="RefSeq" id="WP_310333037.1">
    <property type="nucleotide sequence ID" value="NZ_JAVDXV010000013.1"/>
</dbReference>
<dbReference type="Pfam" id="PF00691">
    <property type="entry name" value="OmpA"/>
    <property type="match status" value="1"/>
</dbReference>
<evidence type="ECO:0000259" key="3">
    <source>
        <dbReference type="PROSITE" id="PS51123"/>
    </source>
</evidence>
<comment type="caution">
    <text evidence="4">The sequence shown here is derived from an EMBL/GenBank/DDBJ whole genome shotgun (WGS) entry which is preliminary data.</text>
</comment>
<evidence type="ECO:0000256" key="2">
    <source>
        <dbReference type="SAM" id="SignalP"/>
    </source>
</evidence>